<keyword evidence="2" id="KW-1185">Reference proteome</keyword>
<dbReference type="Proteomes" id="UP001526426">
    <property type="component" value="Unassembled WGS sequence"/>
</dbReference>
<proteinExistence type="predicted"/>
<sequence length="92" mass="10473">MIESQEYGRFRLEIHQGGQVYIEFLPTEERYFLGQGLGNFAAPISESISVHVLETVCSYLDAIEVTDLPRESLWNIYQEALQVQADTADFAN</sequence>
<evidence type="ECO:0000313" key="1">
    <source>
        <dbReference type="EMBL" id="MCW6035772.1"/>
    </source>
</evidence>
<organism evidence="1 2">
    <name type="scientific">Spirulina subsalsa FACHB-351</name>
    <dbReference type="NCBI Taxonomy" id="234711"/>
    <lineage>
        <taxon>Bacteria</taxon>
        <taxon>Bacillati</taxon>
        <taxon>Cyanobacteriota</taxon>
        <taxon>Cyanophyceae</taxon>
        <taxon>Spirulinales</taxon>
        <taxon>Spirulinaceae</taxon>
        <taxon>Spirulina</taxon>
    </lineage>
</organism>
<accession>A0ABT3L3K7</accession>
<protein>
    <submittedName>
        <fullName evidence="1">Uncharacterized protein</fullName>
    </submittedName>
</protein>
<evidence type="ECO:0000313" key="2">
    <source>
        <dbReference type="Proteomes" id="UP001526426"/>
    </source>
</evidence>
<gene>
    <name evidence="1" type="ORF">K4A83_05720</name>
</gene>
<dbReference type="RefSeq" id="WP_265263485.1">
    <property type="nucleotide sequence ID" value="NZ_JAIHOM010000020.1"/>
</dbReference>
<reference evidence="1 2" key="1">
    <citation type="submission" date="2021-08" db="EMBL/GenBank/DDBJ databases">
        <title>Draft genome sequence of Spirulina subsalsa with high tolerance to salinity and hype-accumulation of phycocyanin.</title>
        <authorList>
            <person name="Pei H."/>
            <person name="Jiang L."/>
        </authorList>
    </citation>
    <scope>NUCLEOTIDE SEQUENCE [LARGE SCALE GENOMIC DNA]</scope>
    <source>
        <strain evidence="1 2">FACHB-351</strain>
    </source>
</reference>
<name>A0ABT3L3K7_9CYAN</name>
<dbReference type="EMBL" id="JAIHOM010000020">
    <property type="protein sequence ID" value="MCW6035772.1"/>
    <property type="molecule type" value="Genomic_DNA"/>
</dbReference>
<comment type="caution">
    <text evidence="1">The sequence shown here is derived from an EMBL/GenBank/DDBJ whole genome shotgun (WGS) entry which is preliminary data.</text>
</comment>